<dbReference type="SUPFAM" id="SSF52343">
    <property type="entry name" value="Ferredoxin reductase-like, C-terminal NADP-linked domain"/>
    <property type="match status" value="1"/>
</dbReference>
<evidence type="ECO:0000256" key="5">
    <source>
        <dbReference type="ARBA" id="ARBA00022723"/>
    </source>
</evidence>
<comment type="similarity">
    <text evidence="1 11">Belongs to the PyrK family.</text>
</comment>
<dbReference type="Pfam" id="PF10418">
    <property type="entry name" value="DHODB_Fe-S_bind"/>
    <property type="match status" value="1"/>
</dbReference>
<dbReference type="InterPro" id="IPR012165">
    <property type="entry name" value="Cyt_c3_hydrogenase_gsu"/>
</dbReference>
<keyword evidence="10 11" id="KW-0411">Iron-sulfur</keyword>
<dbReference type="PANTHER" id="PTHR43513:SF3">
    <property type="entry name" value="DIHYDROOROTATE DEHYDROGENASE B (NAD(+)), ELECTRON TRANSFER SUBUNIT-RELATED"/>
    <property type="match status" value="1"/>
</dbReference>
<dbReference type="GO" id="GO:0051537">
    <property type="term" value="F:2 iron, 2 sulfur cluster binding"/>
    <property type="evidence" value="ECO:0007669"/>
    <property type="project" value="UniProtKB-KW"/>
</dbReference>
<feature type="domain" description="FAD-binding FR-type" evidence="14">
    <location>
        <begin position="2"/>
        <end position="99"/>
    </location>
</feature>
<keyword evidence="7 11" id="KW-0665">Pyrimidine biosynthesis</keyword>
<dbReference type="HAMAP" id="MF_01211">
    <property type="entry name" value="DHODB_Fe_S_bind"/>
    <property type="match status" value="1"/>
</dbReference>
<dbReference type="UniPathway" id="UPA00070">
    <property type="reaction ID" value="UER00945"/>
</dbReference>
<dbReference type="PROSITE" id="PS51384">
    <property type="entry name" value="FAD_FR"/>
    <property type="match status" value="1"/>
</dbReference>
<dbReference type="InterPro" id="IPR017938">
    <property type="entry name" value="Riboflavin_synthase-like_b-brl"/>
</dbReference>
<comment type="function">
    <text evidence="11">Responsible for channeling the electrons from the oxidation of dihydroorotate from the FMN redox center in the PyrD type B subunit to the ultimate electron acceptor NAD(+).</text>
</comment>
<dbReference type="Gene3D" id="2.10.240.10">
    <property type="entry name" value="Dihydroorotate dehydrogenase, electron transfer subunit"/>
    <property type="match status" value="1"/>
</dbReference>
<keyword evidence="8 11" id="KW-0249">Electron transport</keyword>
<dbReference type="GO" id="GO:0009055">
    <property type="term" value="F:electron transfer activity"/>
    <property type="evidence" value="ECO:0007669"/>
    <property type="project" value="UniProtKB-UniRule"/>
</dbReference>
<evidence type="ECO:0000256" key="4">
    <source>
        <dbReference type="ARBA" id="ARBA00022714"/>
    </source>
</evidence>
<evidence type="ECO:0000256" key="1">
    <source>
        <dbReference type="ARBA" id="ARBA00006422"/>
    </source>
</evidence>
<dbReference type="InterPro" id="IPR008333">
    <property type="entry name" value="Cbr1-like_FAD-bd_dom"/>
</dbReference>
<dbReference type="CDD" id="cd06218">
    <property type="entry name" value="DHOD_e_trans"/>
    <property type="match status" value="1"/>
</dbReference>
<dbReference type="STRING" id="237679.SAMN04488072_10988"/>
<keyword evidence="4 11" id="KW-0001">2Fe-2S</keyword>
<dbReference type="Pfam" id="PF00970">
    <property type="entry name" value="FAD_binding_6"/>
    <property type="match status" value="1"/>
</dbReference>
<organism evidence="15 16">
    <name type="scientific">Lentibacillus halodurans</name>
    <dbReference type="NCBI Taxonomy" id="237679"/>
    <lineage>
        <taxon>Bacteria</taxon>
        <taxon>Bacillati</taxon>
        <taxon>Bacillota</taxon>
        <taxon>Bacilli</taxon>
        <taxon>Bacillales</taxon>
        <taxon>Bacillaceae</taxon>
        <taxon>Lentibacillus</taxon>
    </lineage>
</organism>
<keyword evidence="3 11" id="KW-0285">Flavoprotein</keyword>
<evidence type="ECO:0000256" key="11">
    <source>
        <dbReference type="HAMAP-Rule" id="MF_01211"/>
    </source>
</evidence>
<gene>
    <name evidence="11" type="primary">pyrK</name>
    <name evidence="15" type="ORF">SAMN04488072_10988</name>
</gene>
<dbReference type="SUPFAM" id="SSF63380">
    <property type="entry name" value="Riboflavin synthase domain-like"/>
    <property type="match status" value="1"/>
</dbReference>
<dbReference type="GO" id="GO:0016491">
    <property type="term" value="F:oxidoreductase activity"/>
    <property type="evidence" value="ECO:0007669"/>
    <property type="project" value="InterPro"/>
</dbReference>
<protein>
    <recommendedName>
        <fullName evidence="11">Dihydroorotate dehydrogenase B (NAD(+)), electron transfer subunit</fullName>
    </recommendedName>
    <alternativeName>
        <fullName evidence="11">Dihydroorotate oxidase B, electron transfer subunit</fullName>
    </alternativeName>
</protein>
<comment type="pathway">
    <text evidence="11">Pyrimidine metabolism; UMP biosynthesis via de novo pathway; orotate from (S)-dihydroorotate (NAD(+) route): step 1/1.</text>
</comment>
<evidence type="ECO:0000256" key="3">
    <source>
        <dbReference type="ARBA" id="ARBA00022630"/>
    </source>
</evidence>
<dbReference type="AlphaFoldDB" id="A0A1I0Z2L8"/>
<keyword evidence="16" id="KW-1185">Reference proteome</keyword>
<feature type="binding site" evidence="11 12">
    <location>
        <begin position="50"/>
        <end position="53"/>
    </location>
    <ligand>
        <name>FAD</name>
        <dbReference type="ChEBI" id="CHEBI:57692"/>
    </ligand>
</feature>
<evidence type="ECO:0000256" key="13">
    <source>
        <dbReference type="PIRSR" id="PIRSR006816-2"/>
    </source>
</evidence>
<feature type="binding site" evidence="11 13">
    <location>
        <position position="238"/>
    </location>
    <ligand>
        <name>[2Fe-2S] cluster</name>
        <dbReference type="ChEBI" id="CHEBI:190135"/>
    </ligand>
</feature>
<dbReference type="EMBL" id="FOJW01000009">
    <property type="protein sequence ID" value="SFB19346.1"/>
    <property type="molecule type" value="Genomic_DNA"/>
</dbReference>
<dbReference type="PANTHER" id="PTHR43513">
    <property type="entry name" value="DIHYDROOROTATE DEHYDROGENASE B (NAD(+)), ELECTRON TRANSFER SUBUNIT"/>
    <property type="match status" value="1"/>
</dbReference>
<dbReference type="PIRSF" id="PIRSF006816">
    <property type="entry name" value="Cyc3_hyd_g"/>
    <property type="match status" value="1"/>
</dbReference>
<dbReference type="InterPro" id="IPR019480">
    <property type="entry name" value="Dihydroorotate_DH_Fe-S-bd"/>
</dbReference>
<comment type="cofactor">
    <cofactor evidence="11">
        <name>[2Fe-2S] cluster</name>
        <dbReference type="ChEBI" id="CHEBI:190135"/>
    </cofactor>
    <text evidence="11">Binds 1 [2Fe-2S] cluster per subunit.</text>
</comment>
<dbReference type="Proteomes" id="UP000198642">
    <property type="component" value="Unassembled WGS sequence"/>
</dbReference>
<keyword evidence="6 11" id="KW-0274">FAD</keyword>
<feature type="binding site" evidence="11 13">
    <location>
        <position position="224"/>
    </location>
    <ligand>
        <name>[2Fe-2S] cluster</name>
        <dbReference type="ChEBI" id="CHEBI:190135"/>
    </ligand>
</feature>
<keyword evidence="5 11" id="KW-0479">Metal-binding</keyword>
<keyword evidence="2 11" id="KW-0813">Transport</keyword>
<dbReference type="OrthoDB" id="9778346at2"/>
<evidence type="ECO:0000313" key="15">
    <source>
        <dbReference type="EMBL" id="SFB19346.1"/>
    </source>
</evidence>
<reference evidence="15 16" key="1">
    <citation type="submission" date="2016-10" db="EMBL/GenBank/DDBJ databases">
        <authorList>
            <person name="de Groot N.N."/>
        </authorList>
    </citation>
    <scope>NUCLEOTIDE SEQUENCE [LARGE SCALE GENOMIC DNA]</scope>
    <source>
        <strain evidence="15 16">CGMCC 1.3702</strain>
    </source>
</reference>
<feature type="binding site" evidence="11 13">
    <location>
        <position position="216"/>
    </location>
    <ligand>
        <name>[2Fe-2S] cluster</name>
        <dbReference type="ChEBI" id="CHEBI:190135"/>
    </ligand>
</feature>
<comment type="cofactor">
    <cofactor evidence="13">
        <name>[2Fe-2S] cluster</name>
        <dbReference type="ChEBI" id="CHEBI:190135"/>
    </cofactor>
    <text evidence="13">Binds 1 [2Fe-2S] cluster per subunit.</text>
</comment>
<comment type="caution">
    <text evidence="11">Lacks conserved residue(s) required for the propagation of feature annotation.</text>
</comment>
<dbReference type="InterPro" id="IPR050353">
    <property type="entry name" value="PyrK_electron_transfer"/>
</dbReference>
<dbReference type="Gene3D" id="2.40.30.10">
    <property type="entry name" value="Translation factors"/>
    <property type="match status" value="1"/>
</dbReference>
<dbReference type="GO" id="GO:0050660">
    <property type="term" value="F:flavin adenine dinucleotide binding"/>
    <property type="evidence" value="ECO:0007669"/>
    <property type="project" value="InterPro"/>
</dbReference>
<proteinExistence type="inferred from homology"/>
<evidence type="ECO:0000313" key="16">
    <source>
        <dbReference type="Proteomes" id="UP000198642"/>
    </source>
</evidence>
<accession>A0A1I0Z2L8</accession>
<dbReference type="InterPro" id="IPR017927">
    <property type="entry name" value="FAD-bd_FR_type"/>
</dbReference>
<dbReference type="InterPro" id="IPR023455">
    <property type="entry name" value="Dihydroorotate_DHASE_ETsu"/>
</dbReference>
<feature type="binding site" evidence="11 12">
    <location>
        <begin position="74"/>
        <end position="75"/>
    </location>
    <ligand>
        <name>FAD</name>
        <dbReference type="ChEBI" id="CHEBI:57692"/>
    </ligand>
</feature>
<evidence type="ECO:0000259" key="14">
    <source>
        <dbReference type="PROSITE" id="PS51384"/>
    </source>
</evidence>
<dbReference type="Gene3D" id="3.40.50.80">
    <property type="entry name" value="Nucleotide-binding domain of ferredoxin-NADP reductase (FNR) module"/>
    <property type="match status" value="1"/>
</dbReference>
<dbReference type="RefSeq" id="WP_090238358.1">
    <property type="nucleotide sequence ID" value="NZ_FOJW01000009.1"/>
</dbReference>
<evidence type="ECO:0000256" key="9">
    <source>
        <dbReference type="ARBA" id="ARBA00023004"/>
    </source>
</evidence>
<evidence type="ECO:0000256" key="6">
    <source>
        <dbReference type="ARBA" id="ARBA00022827"/>
    </source>
</evidence>
<evidence type="ECO:0000256" key="2">
    <source>
        <dbReference type="ARBA" id="ARBA00022448"/>
    </source>
</evidence>
<feature type="binding site" evidence="11 13">
    <location>
        <position position="221"/>
    </location>
    <ligand>
        <name>[2Fe-2S] cluster</name>
        <dbReference type="ChEBI" id="CHEBI:190135"/>
    </ligand>
</feature>
<dbReference type="InterPro" id="IPR037117">
    <property type="entry name" value="Dihydroorotate_DH_ele_sf"/>
</dbReference>
<comment type="subunit">
    <text evidence="11">Heterotetramer of 2 PyrK and 2 PyrD type B subunits.</text>
</comment>
<evidence type="ECO:0000256" key="8">
    <source>
        <dbReference type="ARBA" id="ARBA00022982"/>
    </source>
</evidence>
<keyword evidence="9 11" id="KW-0408">Iron</keyword>
<evidence type="ECO:0000256" key="7">
    <source>
        <dbReference type="ARBA" id="ARBA00022975"/>
    </source>
</evidence>
<comment type="cofactor">
    <cofactor evidence="11 12">
        <name>FAD</name>
        <dbReference type="ChEBI" id="CHEBI:57692"/>
    </cofactor>
    <text evidence="11 12">Binds 1 FAD per subunit.</text>
</comment>
<dbReference type="GO" id="GO:0044205">
    <property type="term" value="P:'de novo' UMP biosynthetic process"/>
    <property type="evidence" value="ECO:0007669"/>
    <property type="project" value="UniProtKB-UniRule"/>
</dbReference>
<name>A0A1I0Z2L8_9BACI</name>
<sequence>MKKRVDMIVQSVREIALDTFEMTLQNAETANTAKPGQFLYLSVEGHTLRRPISIADADPESGTVTILFKTTGDGTKHLSMFCSGMNLDVIGPTGNGFYCDAGTVKTALLIGGGIGVPPLYYLGKELRKNGIGVITVLGFQSKEYVFYEEMFQEFGKAYVATNDGSYGYQGYVTDILDQVGHFDHYYSCGPISMLRAITSKLRTHSGSISLEERMGCGIGACFACVIPADNEGGYRKICTDGPVFAAGEVRL</sequence>
<evidence type="ECO:0000256" key="12">
    <source>
        <dbReference type="PIRSR" id="PIRSR006816-1"/>
    </source>
</evidence>
<evidence type="ECO:0000256" key="10">
    <source>
        <dbReference type="ARBA" id="ARBA00023014"/>
    </source>
</evidence>
<dbReference type="InterPro" id="IPR039261">
    <property type="entry name" value="FNR_nucleotide-bd"/>
</dbReference>
<dbReference type="GO" id="GO:0046872">
    <property type="term" value="F:metal ion binding"/>
    <property type="evidence" value="ECO:0007669"/>
    <property type="project" value="UniProtKB-KW"/>
</dbReference>
<dbReference type="PRINTS" id="PR00409">
    <property type="entry name" value="PHDIOXRDTASE"/>
</dbReference>